<dbReference type="AlphaFoldDB" id="A0A5Q6S3Y8"/>
<dbReference type="GO" id="GO:0010945">
    <property type="term" value="F:coenzyme A diphosphatase activity"/>
    <property type="evidence" value="ECO:0007669"/>
    <property type="project" value="InterPro"/>
</dbReference>
<dbReference type="Gene3D" id="3.90.79.10">
    <property type="entry name" value="Nucleoside Triphosphate Pyrophosphohydrolase"/>
    <property type="match status" value="1"/>
</dbReference>
<dbReference type="GO" id="GO:0000287">
    <property type="term" value="F:magnesium ion binding"/>
    <property type="evidence" value="ECO:0007669"/>
    <property type="project" value="InterPro"/>
</dbReference>
<comment type="cofactor">
    <cofactor evidence="2">
        <name>Mg(2+)</name>
        <dbReference type="ChEBI" id="CHEBI:18420"/>
    </cofactor>
</comment>
<dbReference type="PANTHER" id="PTHR12992:SF11">
    <property type="entry name" value="MITOCHONDRIAL COENZYME A DIPHOSPHATASE NUDT8"/>
    <property type="match status" value="1"/>
</dbReference>
<keyword evidence="5" id="KW-0378">Hydrolase</keyword>
<reference evidence="9 10" key="1">
    <citation type="submission" date="2019-09" db="EMBL/GenBank/DDBJ databases">
        <title>Mumia zhuanghuii sp. nov. isolated from the intestinal contents of plateau pika (Ochotona curzoniae) in the Qinghai-Tibet plateau of China.</title>
        <authorList>
            <person name="Tian Z."/>
        </authorList>
    </citation>
    <scope>NUCLEOTIDE SEQUENCE [LARGE SCALE GENOMIC DNA]</scope>
    <source>
        <strain evidence="10">350</strain>
    </source>
</reference>
<dbReference type="PANTHER" id="PTHR12992">
    <property type="entry name" value="NUDIX HYDROLASE"/>
    <property type="match status" value="1"/>
</dbReference>
<comment type="caution">
    <text evidence="9">The sequence shown here is derived from an EMBL/GenBank/DDBJ whole genome shotgun (WGS) entry which is preliminary data.</text>
</comment>
<dbReference type="SUPFAM" id="SSF55811">
    <property type="entry name" value="Nudix"/>
    <property type="match status" value="1"/>
</dbReference>
<dbReference type="EMBL" id="VDFQ02000001">
    <property type="protein sequence ID" value="KAA1425114.1"/>
    <property type="molecule type" value="Genomic_DNA"/>
</dbReference>
<dbReference type="Proteomes" id="UP000307768">
    <property type="component" value="Unassembled WGS sequence"/>
</dbReference>
<evidence type="ECO:0000256" key="3">
    <source>
        <dbReference type="ARBA" id="ARBA00006506"/>
    </source>
</evidence>
<dbReference type="Pfam" id="PF00293">
    <property type="entry name" value="NUDIX"/>
    <property type="match status" value="1"/>
</dbReference>
<comment type="similarity">
    <text evidence="3">Belongs to the Nudix hydrolase family. PCD1 subfamily.</text>
</comment>
<dbReference type="InterPro" id="IPR000059">
    <property type="entry name" value="NUDIX_hydrolase_NudL_CS"/>
</dbReference>
<keyword evidence="7" id="KW-0464">Manganese</keyword>
<dbReference type="GO" id="GO:0009132">
    <property type="term" value="P:nucleoside diphosphate metabolic process"/>
    <property type="evidence" value="ECO:0007669"/>
    <property type="project" value="InterPro"/>
</dbReference>
<dbReference type="PROSITE" id="PS01293">
    <property type="entry name" value="NUDIX_COA"/>
    <property type="match status" value="1"/>
</dbReference>
<evidence type="ECO:0000256" key="5">
    <source>
        <dbReference type="ARBA" id="ARBA00022801"/>
    </source>
</evidence>
<keyword evidence="4" id="KW-0479">Metal-binding</keyword>
<dbReference type="InterPro" id="IPR015797">
    <property type="entry name" value="NUDIX_hydrolase-like_dom_sf"/>
</dbReference>
<comment type="cofactor">
    <cofactor evidence="1">
        <name>Mn(2+)</name>
        <dbReference type="ChEBI" id="CHEBI:29035"/>
    </cofactor>
</comment>
<evidence type="ECO:0000256" key="4">
    <source>
        <dbReference type="ARBA" id="ARBA00022723"/>
    </source>
</evidence>
<proteinExistence type="inferred from homology"/>
<dbReference type="InterPro" id="IPR045121">
    <property type="entry name" value="CoAse"/>
</dbReference>
<gene>
    <name evidence="9" type="ORF">FE697_004350</name>
</gene>
<dbReference type="InterPro" id="IPR000086">
    <property type="entry name" value="NUDIX_hydrolase_dom"/>
</dbReference>
<sequence length="240" mass="25990">MAYDRELVADDALPDWLRPVAEVGRRIDSPRFLSPSMPEAPATARPAAVLVLFGEGESGPDLLLTERAHAMRSHAGQIAFPGGATDPEDGGPVATALREAEEEVGLDPDGVDVFASLPRLWLPPSNFAVTPVLGWWRRPSPVGAVDPAEVETVFRSPVDELTDPANRFSVSHPSGWLGPGFAVNGDLILWGFTAGIVSRLFRAAGWERPWDTDRIVPYPGSARDPLVEEIETDAARGRRR</sequence>
<feature type="domain" description="Nudix hydrolase" evidence="8">
    <location>
        <begin position="43"/>
        <end position="183"/>
    </location>
</feature>
<organism evidence="9 10">
    <name type="scientific">Mumia zhuanghuii</name>
    <dbReference type="NCBI Taxonomy" id="2585211"/>
    <lineage>
        <taxon>Bacteria</taxon>
        <taxon>Bacillati</taxon>
        <taxon>Actinomycetota</taxon>
        <taxon>Actinomycetes</taxon>
        <taxon>Propionibacteriales</taxon>
        <taxon>Nocardioidaceae</taxon>
        <taxon>Mumia</taxon>
    </lineage>
</organism>
<evidence type="ECO:0000313" key="9">
    <source>
        <dbReference type="EMBL" id="KAA1425114.1"/>
    </source>
</evidence>
<evidence type="ECO:0000256" key="6">
    <source>
        <dbReference type="ARBA" id="ARBA00022842"/>
    </source>
</evidence>
<dbReference type="GO" id="GO:0030145">
    <property type="term" value="F:manganese ion binding"/>
    <property type="evidence" value="ECO:0007669"/>
    <property type="project" value="InterPro"/>
</dbReference>
<evidence type="ECO:0000259" key="8">
    <source>
        <dbReference type="PROSITE" id="PS51462"/>
    </source>
</evidence>
<dbReference type="RefSeq" id="WP_149768288.1">
    <property type="nucleotide sequence ID" value="NZ_VDFQ02000001.1"/>
</dbReference>
<evidence type="ECO:0000313" key="10">
    <source>
        <dbReference type="Proteomes" id="UP000307768"/>
    </source>
</evidence>
<evidence type="ECO:0000256" key="1">
    <source>
        <dbReference type="ARBA" id="ARBA00001936"/>
    </source>
</evidence>
<protein>
    <submittedName>
        <fullName evidence="9">CoA pyrophosphatase</fullName>
    </submittedName>
</protein>
<keyword evidence="6" id="KW-0460">Magnesium</keyword>
<accession>A0A5Q6S3Y8</accession>
<dbReference type="PROSITE" id="PS51462">
    <property type="entry name" value="NUDIX"/>
    <property type="match status" value="1"/>
</dbReference>
<name>A0A5Q6S3Y8_9ACTN</name>
<evidence type="ECO:0000256" key="2">
    <source>
        <dbReference type="ARBA" id="ARBA00001946"/>
    </source>
</evidence>
<dbReference type="CDD" id="cd03426">
    <property type="entry name" value="NUDIX_CoAse_Nudt7"/>
    <property type="match status" value="1"/>
</dbReference>
<evidence type="ECO:0000256" key="7">
    <source>
        <dbReference type="ARBA" id="ARBA00023211"/>
    </source>
</evidence>
<dbReference type="OrthoDB" id="9802805at2"/>